<feature type="compositionally biased region" description="Polar residues" evidence="1">
    <location>
        <begin position="477"/>
        <end position="487"/>
    </location>
</feature>
<feature type="region of interest" description="Disordered" evidence="1">
    <location>
        <begin position="190"/>
        <end position="710"/>
    </location>
</feature>
<feature type="compositionally biased region" description="Polar residues" evidence="1">
    <location>
        <begin position="426"/>
        <end position="440"/>
    </location>
</feature>
<feature type="compositionally biased region" description="Low complexity" evidence="1">
    <location>
        <begin position="599"/>
        <end position="626"/>
    </location>
</feature>
<organism evidence="2 3">
    <name type="scientific">Actinophytocola glycyrrhizae</name>
    <dbReference type="NCBI Taxonomy" id="2044873"/>
    <lineage>
        <taxon>Bacteria</taxon>
        <taxon>Bacillati</taxon>
        <taxon>Actinomycetota</taxon>
        <taxon>Actinomycetes</taxon>
        <taxon>Pseudonocardiales</taxon>
        <taxon>Pseudonocardiaceae</taxon>
    </lineage>
</organism>
<feature type="compositionally biased region" description="Basic and acidic residues" evidence="1">
    <location>
        <begin position="203"/>
        <end position="216"/>
    </location>
</feature>
<reference evidence="3" key="1">
    <citation type="journal article" date="2019" name="Int. J. Syst. Evol. Microbiol.">
        <title>The Global Catalogue of Microorganisms (GCM) 10K type strain sequencing project: providing services to taxonomists for standard genome sequencing and annotation.</title>
        <authorList>
            <consortium name="The Broad Institute Genomics Platform"/>
            <consortium name="The Broad Institute Genome Sequencing Center for Infectious Disease"/>
            <person name="Wu L."/>
            <person name="Ma J."/>
        </authorList>
    </citation>
    <scope>NUCLEOTIDE SEQUENCE [LARGE SCALE GENOMIC DNA]</scope>
    <source>
        <strain evidence="3">ZS-22-S1</strain>
    </source>
</reference>
<feature type="compositionally biased region" description="Basic and acidic residues" evidence="1">
    <location>
        <begin position="302"/>
        <end position="320"/>
    </location>
</feature>
<gene>
    <name evidence="2" type="ORF">ACFPCV_03935</name>
</gene>
<feature type="compositionally biased region" description="Polar residues" evidence="1">
    <location>
        <begin position="369"/>
        <end position="382"/>
    </location>
</feature>
<proteinExistence type="predicted"/>
<evidence type="ECO:0000256" key="1">
    <source>
        <dbReference type="SAM" id="MobiDB-lite"/>
    </source>
</evidence>
<evidence type="ECO:0000313" key="3">
    <source>
        <dbReference type="Proteomes" id="UP001595859"/>
    </source>
</evidence>
<accession>A0ABV9RUK2</accession>
<feature type="compositionally biased region" description="Gly residues" evidence="1">
    <location>
        <begin position="627"/>
        <end position="652"/>
    </location>
</feature>
<feature type="compositionally biased region" description="Gly residues" evidence="1">
    <location>
        <begin position="559"/>
        <end position="586"/>
    </location>
</feature>
<dbReference type="RefSeq" id="WP_378054536.1">
    <property type="nucleotide sequence ID" value="NZ_JBHSIS010000002.1"/>
</dbReference>
<feature type="compositionally biased region" description="Polar residues" evidence="1">
    <location>
        <begin position="667"/>
        <end position="678"/>
    </location>
</feature>
<feature type="compositionally biased region" description="Acidic residues" evidence="1">
    <location>
        <begin position="407"/>
        <end position="419"/>
    </location>
</feature>
<feature type="compositionally biased region" description="Basic and acidic residues" evidence="1">
    <location>
        <begin position="330"/>
        <end position="362"/>
    </location>
</feature>
<keyword evidence="3" id="KW-1185">Reference proteome</keyword>
<protein>
    <submittedName>
        <fullName evidence="2">Uncharacterized protein</fullName>
    </submittedName>
</protein>
<comment type="caution">
    <text evidence="2">The sequence shown here is derived from an EMBL/GenBank/DDBJ whole genome shotgun (WGS) entry which is preliminary data.</text>
</comment>
<sequence>MAKKSGHPLGVTGRMLFGAAITTVGMGLSAGVAVADPQQADTTQATEDARPAPPVDVRTMTDQELGTELGRVAGKDSLREQEVVTEMKARGAQFWEAAPAPDGIGVSGAVPVRPGVSVTGTIAYDSYTGSWYVSGGVRAGKPSGPQFTGIAPKPDGLNANGTVKLDIGKHGEFSSTLSLNLSPEGEVTGGYKAKGTVTTPEGRSYETEVTVERKADGTVSVELPDGYTTSTPLPGGGTVDTTTPADPTEERKQPEIKGPAPRTEEQQPSGSWSDWFDWSGGVSIDKEIRPAPQPPPTTEEIEAAKESWAEQQRTAKEQQDAWRAQNRPEAQYREGLERAQEQADAAEAARRAALPDRDHDGVPDEEDATWNQNDTDPSSSDQGDGPEGGAGYPSDRVESPAPTSPPDSDDPDADYDQDGIPDRQDATWNQNDTDPSSSDQGDGPESGAGYDGTTPDQGSFSGDLDGDGLTGSADATPNQNDADPSSTDLGDGPEGGEGYGDVDGTSNQNDLGSSGTDLGDASEGGHGGADADGDGLTGSADATPNQNDTDPSSTDQGDGPEGGEGYGGSGDSSGYGDAGSDAGSGSGSDSAAGSGGYSDTGTDSSGYSGSDTGSDTSGFSGADAGTDTGGYSGSDTGTGSGSDAGTDSGGYGADADGDGLSGSDSTPNQNDTDPSSTDVGDGPEGNAGYSGSTDSGGYGTESGDGSCACV</sequence>
<evidence type="ECO:0000313" key="2">
    <source>
        <dbReference type="EMBL" id="MFC4852642.1"/>
    </source>
</evidence>
<feature type="compositionally biased region" description="Polar residues" evidence="1">
    <location>
        <begin position="544"/>
        <end position="556"/>
    </location>
</feature>
<feature type="compositionally biased region" description="Polar residues" evidence="1">
    <location>
        <begin position="505"/>
        <end position="516"/>
    </location>
</feature>
<dbReference type="Proteomes" id="UP001595859">
    <property type="component" value="Unassembled WGS sequence"/>
</dbReference>
<feature type="compositionally biased region" description="Gly residues" evidence="1">
    <location>
        <begin position="492"/>
        <end position="501"/>
    </location>
</feature>
<name>A0ABV9RUK2_9PSEU</name>
<feature type="compositionally biased region" description="Low complexity" evidence="1">
    <location>
        <begin position="269"/>
        <end position="283"/>
    </location>
</feature>
<dbReference type="EMBL" id="JBHSIS010000002">
    <property type="protein sequence ID" value="MFC4852642.1"/>
    <property type="molecule type" value="Genomic_DNA"/>
</dbReference>